<dbReference type="InterPro" id="IPR045109">
    <property type="entry name" value="LSDs-like"/>
</dbReference>
<evidence type="ECO:0000256" key="2">
    <source>
        <dbReference type="ARBA" id="ARBA00006801"/>
    </source>
</evidence>
<evidence type="ECO:0000313" key="6">
    <source>
        <dbReference type="Proteomes" id="UP000245207"/>
    </source>
</evidence>
<comment type="similarity">
    <text evidence="2">Belongs to the JARID1 histone demethylase family.</text>
</comment>
<evidence type="ECO:0000256" key="1">
    <source>
        <dbReference type="ARBA" id="ARBA00004123"/>
    </source>
</evidence>
<dbReference type="PANTHER" id="PTHR12549:SF11">
    <property type="entry name" value="LYSINE-SPECIFIC DEMETHYLASE JMJ25"/>
    <property type="match status" value="1"/>
</dbReference>
<dbReference type="OrthoDB" id="1476984at2759"/>
<evidence type="ECO:0000256" key="3">
    <source>
        <dbReference type="ARBA" id="ARBA00022723"/>
    </source>
</evidence>
<dbReference type="GO" id="GO:0003712">
    <property type="term" value="F:transcription coregulator activity"/>
    <property type="evidence" value="ECO:0007669"/>
    <property type="project" value="TreeGrafter"/>
</dbReference>
<accession>A0A2U1LV07</accession>
<evidence type="ECO:0000256" key="4">
    <source>
        <dbReference type="ARBA" id="ARBA00023242"/>
    </source>
</evidence>
<dbReference type="PANTHER" id="PTHR12549">
    <property type="entry name" value="JMJC DOMAIN-CONTAINING HISTONE DEMETHYLATION PROTEIN"/>
    <property type="match status" value="1"/>
</dbReference>
<comment type="caution">
    <text evidence="5">The sequence shown here is derived from an EMBL/GenBank/DDBJ whole genome shotgun (WGS) entry which is preliminary data.</text>
</comment>
<proteinExistence type="inferred from homology"/>
<dbReference type="GO" id="GO:0032454">
    <property type="term" value="F:histone H3K9 demethylase activity"/>
    <property type="evidence" value="ECO:0007669"/>
    <property type="project" value="InterPro"/>
</dbReference>
<dbReference type="EMBL" id="PKPP01007633">
    <property type="protein sequence ID" value="PWA52839.1"/>
    <property type="molecule type" value="Genomic_DNA"/>
</dbReference>
<organism evidence="5 6">
    <name type="scientific">Artemisia annua</name>
    <name type="common">Sweet wormwood</name>
    <dbReference type="NCBI Taxonomy" id="35608"/>
    <lineage>
        <taxon>Eukaryota</taxon>
        <taxon>Viridiplantae</taxon>
        <taxon>Streptophyta</taxon>
        <taxon>Embryophyta</taxon>
        <taxon>Tracheophyta</taxon>
        <taxon>Spermatophyta</taxon>
        <taxon>Magnoliopsida</taxon>
        <taxon>eudicotyledons</taxon>
        <taxon>Gunneridae</taxon>
        <taxon>Pentapetalae</taxon>
        <taxon>asterids</taxon>
        <taxon>campanulids</taxon>
        <taxon>Asterales</taxon>
        <taxon>Asteraceae</taxon>
        <taxon>Asteroideae</taxon>
        <taxon>Anthemideae</taxon>
        <taxon>Artemisiinae</taxon>
        <taxon>Artemisia</taxon>
    </lineage>
</organism>
<dbReference type="GO" id="GO:0031490">
    <property type="term" value="F:chromatin DNA binding"/>
    <property type="evidence" value="ECO:0007669"/>
    <property type="project" value="TreeGrafter"/>
</dbReference>
<name>A0A2U1LV07_ARTAN</name>
<dbReference type="Proteomes" id="UP000245207">
    <property type="component" value="Unassembled WGS sequence"/>
</dbReference>
<keyword evidence="4" id="KW-0539">Nucleus</keyword>
<sequence>MGDTSGTGFLFTRNPSTGENKLYGEFLINAQLQIVVSTKGWHHFEFKDAQKGKNDGGKFIMSLAIDILDQDSEDLLYIPGVMTPIECLSAYFKENACTLLSDYGMTSIDTLSAPECNQDGPSYMNASTNICRRSAGGIVIRDPDLMWSCISNTISAAEGTMSLDKDAVNWVGWVKYQTRYEEEVVKKHMVEKGHCRFHYGDGDEVEEDKSDEFYYSSRHPTLQIKPTNFQTELDRTRHCKGSVLGNDATRHTIGCSLSEVQVKTECSPGERIYCDCCKMSIFDLYRSCPSCHFDMCL</sequence>
<dbReference type="GO" id="GO:0006357">
    <property type="term" value="P:regulation of transcription by RNA polymerase II"/>
    <property type="evidence" value="ECO:0007669"/>
    <property type="project" value="TreeGrafter"/>
</dbReference>
<comment type="subcellular location">
    <subcellularLocation>
        <location evidence="1">Nucleus</location>
    </subcellularLocation>
</comment>
<protein>
    <submittedName>
        <fullName evidence="5">KDPG/KHG aldolase, Aldolase-type TIM barrel</fullName>
    </submittedName>
</protein>
<dbReference type="GO" id="GO:0000118">
    <property type="term" value="C:histone deacetylase complex"/>
    <property type="evidence" value="ECO:0007669"/>
    <property type="project" value="TreeGrafter"/>
</dbReference>
<dbReference type="GO" id="GO:0046872">
    <property type="term" value="F:metal ion binding"/>
    <property type="evidence" value="ECO:0007669"/>
    <property type="project" value="UniProtKB-KW"/>
</dbReference>
<keyword evidence="6" id="KW-1185">Reference proteome</keyword>
<evidence type="ECO:0000313" key="5">
    <source>
        <dbReference type="EMBL" id="PWA52839.1"/>
    </source>
</evidence>
<dbReference type="SUPFAM" id="SSF56059">
    <property type="entry name" value="Glutathione synthetase ATP-binding domain-like"/>
    <property type="match status" value="1"/>
</dbReference>
<dbReference type="AlphaFoldDB" id="A0A2U1LV07"/>
<gene>
    <name evidence="5" type="ORF">CTI12_AA450550</name>
</gene>
<reference evidence="5 6" key="1">
    <citation type="journal article" date="2018" name="Mol. Plant">
        <title>The genome of Artemisia annua provides insight into the evolution of Asteraceae family and artemisinin biosynthesis.</title>
        <authorList>
            <person name="Shen Q."/>
            <person name="Zhang L."/>
            <person name="Liao Z."/>
            <person name="Wang S."/>
            <person name="Yan T."/>
            <person name="Shi P."/>
            <person name="Liu M."/>
            <person name="Fu X."/>
            <person name="Pan Q."/>
            <person name="Wang Y."/>
            <person name="Lv Z."/>
            <person name="Lu X."/>
            <person name="Zhang F."/>
            <person name="Jiang W."/>
            <person name="Ma Y."/>
            <person name="Chen M."/>
            <person name="Hao X."/>
            <person name="Li L."/>
            <person name="Tang Y."/>
            <person name="Lv G."/>
            <person name="Zhou Y."/>
            <person name="Sun X."/>
            <person name="Brodelius P.E."/>
            <person name="Rose J.K.C."/>
            <person name="Tang K."/>
        </authorList>
    </citation>
    <scope>NUCLEOTIDE SEQUENCE [LARGE SCALE GENOMIC DNA]</scope>
    <source>
        <strain evidence="6">cv. Huhao1</strain>
        <tissue evidence="5">Leaf</tissue>
    </source>
</reference>
<dbReference type="GO" id="GO:0000785">
    <property type="term" value="C:chromatin"/>
    <property type="evidence" value="ECO:0007669"/>
    <property type="project" value="TreeGrafter"/>
</dbReference>
<dbReference type="Gene3D" id="3.30.470.20">
    <property type="entry name" value="ATP-grasp fold, B domain"/>
    <property type="match status" value="1"/>
</dbReference>
<dbReference type="STRING" id="35608.A0A2U1LV07"/>
<keyword evidence="3" id="KW-0479">Metal-binding</keyword>